<dbReference type="EMBL" id="CADCXV010001272">
    <property type="protein sequence ID" value="CAB0043153.1"/>
    <property type="molecule type" value="Genomic_DNA"/>
</dbReference>
<evidence type="ECO:0000313" key="2">
    <source>
        <dbReference type="Proteomes" id="UP000479190"/>
    </source>
</evidence>
<reference evidence="1 2" key="1">
    <citation type="submission" date="2020-02" db="EMBL/GenBank/DDBJ databases">
        <authorList>
            <person name="Ferguson B K."/>
        </authorList>
    </citation>
    <scope>NUCLEOTIDE SEQUENCE [LARGE SCALE GENOMIC DNA]</scope>
</reference>
<gene>
    <name evidence="1" type="ORF">TBRA_LOCUS14741</name>
</gene>
<organism evidence="1 2">
    <name type="scientific">Trichogramma brassicae</name>
    <dbReference type="NCBI Taxonomy" id="86971"/>
    <lineage>
        <taxon>Eukaryota</taxon>
        <taxon>Metazoa</taxon>
        <taxon>Ecdysozoa</taxon>
        <taxon>Arthropoda</taxon>
        <taxon>Hexapoda</taxon>
        <taxon>Insecta</taxon>
        <taxon>Pterygota</taxon>
        <taxon>Neoptera</taxon>
        <taxon>Endopterygota</taxon>
        <taxon>Hymenoptera</taxon>
        <taxon>Apocrita</taxon>
        <taxon>Proctotrupomorpha</taxon>
        <taxon>Chalcidoidea</taxon>
        <taxon>Trichogrammatidae</taxon>
        <taxon>Trichogramma</taxon>
    </lineage>
</organism>
<protein>
    <submittedName>
        <fullName evidence="1">Uncharacterized protein</fullName>
    </submittedName>
</protein>
<accession>A0A6H5IXT1</accession>
<dbReference type="Proteomes" id="UP000479190">
    <property type="component" value="Unassembled WGS sequence"/>
</dbReference>
<keyword evidence="2" id="KW-1185">Reference proteome</keyword>
<evidence type="ECO:0000313" key="1">
    <source>
        <dbReference type="EMBL" id="CAB0043153.1"/>
    </source>
</evidence>
<name>A0A6H5IXT1_9HYME</name>
<dbReference type="AlphaFoldDB" id="A0A6H5IXT1"/>
<sequence length="164" mass="18533">MDEYIDLKHMELVPDSQLPRKSFLFATSRSLQSRKPGQDSYRVQCFAEGVEPSLSQRLAVAGTETTKRYNSSYIALETIQTTPTGNVYSGARTVRRLSEIIERLPLLMERRLLRFCLCECFSSSRPTSESGTLRPHVCWIIVSTLMTCSAERTTSLKQSSGEIN</sequence>
<proteinExistence type="predicted"/>